<reference evidence="1" key="1">
    <citation type="journal article" date="2014" name="Front. Microbiol.">
        <title>High frequency of phylogenetically diverse reductive dehalogenase-homologous genes in deep subseafloor sedimentary metagenomes.</title>
        <authorList>
            <person name="Kawai M."/>
            <person name="Futagami T."/>
            <person name="Toyoda A."/>
            <person name="Takaki Y."/>
            <person name="Nishi S."/>
            <person name="Hori S."/>
            <person name="Arai W."/>
            <person name="Tsubouchi T."/>
            <person name="Morono Y."/>
            <person name="Uchiyama I."/>
            <person name="Ito T."/>
            <person name="Fujiyama A."/>
            <person name="Inagaki F."/>
            <person name="Takami H."/>
        </authorList>
    </citation>
    <scope>NUCLEOTIDE SEQUENCE</scope>
    <source>
        <strain evidence="1">Expedition CK06-06</strain>
    </source>
</reference>
<sequence>GHRVYVASSIGVGRESALRELGCVDLLPLKGVSRLDRRKMLKYLYVHPLSILR</sequence>
<organism evidence="1">
    <name type="scientific">marine sediment metagenome</name>
    <dbReference type="NCBI Taxonomy" id="412755"/>
    <lineage>
        <taxon>unclassified sequences</taxon>
        <taxon>metagenomes</taxon>
        <taxon>ecological metagenomes</taxon>
    </lineage>
</organism>
<accession>X1JB63</accession>
<dbReference type="AlphaFoldDB" id="X1JB63"/>
<dbReference type="EMBL" id="BARU01049187">
    <property type="protein sequence ID" value="GAH91222.1"/>
    <property type="molecule type" value="Genomic_DNA"/>
</dbReference>
<proteinExistence type="predicted"/>
<feature type="non-terminal residue" evidence="1">
    <location>
        <position position="1"/>
    </location>
</feature>
<gene>
    <name evidence="1" type="ORF">S03H2_72591</name>
</gene>
<protein>
    <submittedName>
        <fullName evidence="1">Uncharacterized protein</fullName>
    </submittedName>
</protein>
<name>X1JB63_9ZZZZ</name>
<comment type="caution">
    <text evidence="1">The sequence shown here is derived from an EMBL/GenBank/DDBJ whole genome shotgun (WGS) entry which is preliminary data.</text>
</comment>
<feature type="non-terminal residue" evidence="1">
    <location>
        <position position="53"/>
    </location>
</feature>
<evidence type="ECO:0000313" key="1">
    <source>
        <dbReference type="EMBL" id="GAH91222.1"/>
    </source>
</evidence>